<keyword evidence="1" id="KW-0472">Membrane</keyword>
<dbReference type="AlphaFoldDB" id="C7BLU0"/>
<reference evidence="2 3" key="1">
    <citation type="journal article" date="2009" name="BMC Genomics">
        <title>Comparative genomics of the emerging human pathogen Photorhabdus asymbiotica with the insect pathogen Photorhabdus luminescens.</title>
        <authorList>
            <person name="Wilkinson P."/>
            <person name="Waterfield N.R."/>
            <person name="Crossman L."/>
            <person name="Corton C."/>
            <person name="Sanchez-Contreras M."/>
            <person name="Vlisidou I."/>
            <person name="Barron A."/>
            <person name="Bignell A."/>
            <person name="Clark L."/>
            <person name="Ormond D."/>
            <person name="Mayho M."/>
            <person name="Bason N."/>
            <person name="Smith F."/>
            <person name="Simmonds M."/>
            <person name="Churcher C."/>
            <person name="Harris D."/>
            <person name="Thompson N.R."/>
            <person name="Quail M."/>
            <person name="Parkhill J."/>
            <person name="ffrench-Constant R.H."/>
        </authorList>
    </citation>
    <scope>NUCLEOTIDE SEQUENCE [LARGE SCALE GENOMIC DNA]</scope>
    <source>
        <strain evidence="3">ATCC 43949 / 3105-77</strain>
    </source>
</reference>
<proteinExistence type="predicted"/>
<evidence type="ECO:0000256" key="1">
    <source>
        <dbReference type="SAM" id="Phobius"/>
    </source>
</evidence>
<feature type="transmembrane region" description="Helical" evidence="1">
    <location>
        <begin position="36"/>
        <end position="56"/>
    </location>
</feature>
<gene>
    <name evidence="2" type="ordered locus">PAU_03708</name>
</gene>
<dbReference type="EMBL" id="FM162591">
    <property type="protein sequence ID" value="CAQ85796.1"/>
    <property type="molecule type" value="Genomic_DNA"/>
</dbReference>
<evidence type="ECO:0000313" key="3">
    <source>
        <dbReference type="Proteomes" id="UP000002747"/>
    </source>
</evidence>
<dbReference type="Proteomes" id="UP000002747">
    <property type="component" value="Chromosome"/>
</dbReference>
<protein>
    <submittedName>
        <fullName evidence="2">Uncharacterized protein</fullName>
    </submittedName>
</protein>
<sequence length="57" mass="6808">MKIILLMITFLTWLNFYFYFVSFFSDLNSRFIAKNGLFSAMFNSFICNAICAYFTFI</sequence>
<dbReference type="KEGG" id="pay:PAU_03708"/>
<keyword evidence="1" id="KW-0812">Transmembrane</keyword>
<feature type="transmembrane region" description="Helical" evidence="1">
    <location>
        <begin position="6"/>
        <end position="24"/>
    </location>
</feature>
<organism evidence="2 3">
    <name type="scientific">Photorhabdus asymbiotica subsp. asymbiotica (strain ATCC 43949 / 3105-77)</name>
    <name type="common">Xenorhabdus luminescens (strain 2)</name>
    <dbReference type="NCBI Taxonomy" id="553480"/>
    <lineage>
        <taxon>Bacteria</taxon>
        <taxon>Pseudomonadati</taxon>
        <taxon>Pseudomonadota</taxon>
        <taxon>Gammaproteobacteria</taxon>
        <taxon>Enterobacterales</taxon>
        <taxon>Morganellaceae</taxon>
        <taxon>Photorhabdus</taxon>
    </lineage>
</organism>
<keyword evidence="1" id="KW-1133">Transmembrane helix</keyword>
<evidence type="ECO:0000313" key="2">
    <source>
        <dbReference type="EMBL" id="CAQ85796.1"/>
    </source>
</evidence>
<accession>C7BLU0</accession>
<name>C7BLU0_PHOAA</name>
<dbReference type="STRING" id="291112.PAU_03708"/>